<sequence>MIVDHYMTEYPDISRRVHDHYHRVENDDLMKNVFNTGKNKEGASNLLKGTNNVDEDAFMNDIFNSQEDPGTRIEYRSENESLEVEKSIDMVTFNDEVEEESAEDEFELKRREKGKGIEETRDTPSPTPIRYPRNHNAPLSLDKATLQELTVITKDVPYSADKEKLKELMMGGHYGLLFRHLKKTFMPRKNFNKLFAMLYEALKEMLPLMVNKEKESENLCAEITSQVNDAIANHIPLQIKFEKITTATSCRPSAIHPRDHKDHQDDDARLEGRIMRRGRKCVGTDDDDDEVPAEEVLQDLLEKMSGEIDEAQLQKDVNDMMRQQ</sequence>
<reference evidence="2" key="1">
    <citation type="journal article" date="2022" name="Int. J. Mol. Sci.">
        <title>Draft Genome of Tanacetum Coccineum: Genomic Comparison of Closely Related Tanacetum-Family Plants.</title>
        <authorList>
            <person name="Yamashiro T."/>
            <person name="Shiraishi A."/>
            <person name="Nakayama K."/>
            <person name="Satake H."/>
        </authorList>
    </citation>
    <scope>NUCLEOTIDE SEQUENCE</scope>
</reference>
<comment type="caution">
    <text evidence="2">The sequence shown here is derived from an EMBL/GenBank/DDBJ whole genome shotgun (WGS) entry which is preliminary data.</text>
</comment>
<evidence type="ECO:0000256" key="1">
    <source>
        <dbReference type="SAM" id="MobiDB-lite"/>
    </source>
</evidence>
<accession>A0ABQ4WLZ4</accession>
<reference evidence="2" key="2">
    <citation type="submission" date="2022-01" db="EMBL/GenBank/DDBJ databases">
        <authorList>
            <person name="Yamashiro T."/>
            <person name="Shiraishi A."/>
            <person name="Satake H."/>
            <person name="Nakayama K."/>
        </authorList>
    </citation>
    <scope>NUCLEOTIDE SEQUENCE</scope>
</reference>
<gene>
    <name evidence="2" type="ORF">Tco_0627247</name>
</gene>
<evidence type="ECO:0000313" key="2">
    <source>
        <dbReference type="EMBL" id="GJS53885.1"/>
    </source>
</evidence>
<feature type="compositionally biased region" description="Basic and acidic residues" evidence="1">
    <location>
        <begin position="107"/>
        <end position="122"/>
    </location>
</feature>
<feature type="region of interest" description="Disordered" evidence="1">
    <location>
        <begin position="99"/>
        <end position="135"/>
    </location>
</feature>
<organism evidence="2 3">
    <name type="scientific">Tanacetum coccineum</name>
    <dbReference type="NCBI Taxonomy" id="301880"/>
    <lineage>
        <taxon>Eukaryota</taxon>
        <taxon>Viridiplantae</taxon>
        <taxon>Streptophyta</taxon>
        <taxon>Embryophyta</taxon>
        <taxon>Tracheophyta</taxon>
        <taxon>Spermatophyta</taxon>
        <taxon>Magnoliopsida</taxon>
        <taxon>eudicotyledons</taxon>
        <taxon>Gunneridae</taxon>
        <taxon>Pentapetalae</taxon>
        <taxon>asterids</taxon>
        <taxon>campanulids</taxon>
        <taxon>Asterales</taxon>
        <taxon>Asteraceae</taxon>
        <taxon>Asteroideae</taxon>
        <taxon>Anthemideae</taxon>
        <taxon>Anthemidinae</taxon>
        <taxon>Tanacetum</taxon>
    </lineage>
</organism>
<keyword evidence="3" id="KW-1185">Reference proteome</keyword>
<name>A0ABQ4WLZ4_9ASTR</name>
<dbReference type="Proteomes" id="UP001151760">
    <property type="component" value="Unassembled WGS sequence"/>
</dbReference>
<evidence type="ECO:0000313" key="3">
    <source>
        <dbReference type="Proteomes" id="UP001151760"/>
    </source>
</evidence>
<dbReference type="EMBL" id="BQNB010008757">
    <property type="protein sequence ID" value="GJS53885.1"/>
    <property type="molecule type" value="Genomic_DNA"/>
</dbReference>
<protein>
    <submittedName>
        <fullName evidence="2">Uncharacterized protein</fullName>
    </submittedName>
</protein>
<proteinExistence type="predicted"/>